<dbReference type="Gene3D" id="3.30.70.1290">
    <property type="entry name" value="Transposase IS200-like"/>
    <property type="match status" value="1"/>
</dbReference>
<organism evidence="1 2">
    <name type="scientific">Jezberella montanilacus</name>
    <dbReference type="NCBI Taxonomy" id="323426"/>
    <lineage>
        <taxon>Bacteria</taxon>
        <taxon>Pseudomonadati</taxon>
        <taxon>Pseudomonadota</taxon>
        <taxon>Betaproteobacteria</taxon>
        <taxon>Burkholderiales</taxon>
        <taxon>Alcaligenaceae</taxon>
        <taxon>Jezberella</taxon>
    </lineage>
</organism>
<keyword evidence="2" id="KW-1185">Reference proteome</keyword>
<comment type="caution">
    <text evidence="1">The sequence shown here is derived from an EMBL/GenBank/DDBJ whole genome shotgun (WGS) entry which is preliminary data.</text>
</comment>
<gene>
    <name evidence="1" type="ORF">BCM14_1206</name>
</gene>
<dbReference type="EMBL" id="PVTV01000012">
    <property type="protein sequence ID" value="PRY98379.1"/>
    <property type="molecule type" value="Genomic_DNA"/>
</dbReference>
<dbReference type="AlphaFoldDB" id="A0A2T0XHE4"/>
<dbReference type="GO" id="GO:0003677">
    <property type="term" value="F:DNA binding"/>
    <property type="evidence" value="ECO:0007669"/>
    <property type="project" value="InterPro"/>
</dbReference>
<reference evidence="1 2" key="1">
    <citation type="submission" date="2018-03" db="EMBL/GenBank/DDBJ databases">
        <title>Genomic Encyclopedia of Type Strains, Phase III (KMG-III): the genomes of soil and plant-associated and newly described type strains.</title>
        <authorList>
            <person name="Whitman W."/>
        </authorList>
    </citation>
    <scope>NUCLEOTIDE SEQUENCE [LARGE SCALE GENOMIC DNA]</scope>
    <source>
        <strain evidence="1 2">MWH-P2sevCIIIb</strain>
    </source>
</reference>
<name>A0A2T0XHE4_9BURK</name>
<evidence type="ECO:0000313" key="2">
    <source>
        <dbReference type="Proteomes" id="UP000238308"/>
    </source>
</evidence>
<dbReference type="GO" id="GO:0004803">
    <property type="term" value="F:transposase activity"/>
    <property type="evidence" value="ECO:0007669"/>
    <property type="project" value="InterPro"/>
</dbReference>
<dbReference type="GO" id="GO:0006313">
    <property type="term" value="P:DNA transposition"/>
    <property type="evidence" value="ECO:0007669"/>
    <property type="project" value="InterPro"/>
</dbReference>
<dbReference type="Proteomes" id="UP000238308">
    <property type="component" value="Unassembled WGS sequence"/>
</dbReference>
<evidence type="ECO:0000313" key="1">
    <source>
        <dbReference type="EMBL" id="PRY98379.1"/>
    </source>
</evidence>
<dbReference type="OrthoDB" id="9814067at2"/>
<sequence length="232" mass="25691">MARLARLYAPGIAQLAFASFSADLLHGKLLTATVFTQIQGWLAEASQRFHVPVHGWCIDHDGIGLLATPQDDRGLGRLMQSVGRNLASRLVQGAVFAGRYHSCLIQSDRWVVPSLVWLESRAFSRRAFIPADPWPWSSAAVHIGLQPPAWHNPHSDYWACGNTPFDRQAEYRQRLVLGNTPKDSEAIEAAVRGQWALGDKQFLSALSLIANRRPTALSRGRPKKTGPPNLSR</sequence>
<protein>
    <submittedName>
        <fullName evidence="1">Putative transposase</fullName>
    </submittedName>
</protein>
<dbReference type="InterPro" id="IPR036515">
    <property type="entry name" value="Transposase_17_sf"/>
</dbReference>
<dbReference type="SUPFAM" id="SSF143422">
    <property type="entry name" value="Transposase IS200-like"/>
    <property type="match status" value="1"/>
</dbReference>
<dbReference type="RefSeq" id="WP_106227094.1">
    <property type="nucleotide sequence ID" value="NZ_PVTV01000012.1"/>
</dbReference>
<proteinExistence type="predicted"/>
<accession>A0A2T0XHE4</accession>